<dbReference type="PANTHER" id="PTHR43046">
    <property type="entry name" value="GDP-MANNOSE MANNOSYL HYDROLASE"/>
    <property type="match status" value="1"/>
</dbReference>
<reference evidence="6 7" key="1">
    <citation type="submission" date="2021-05" db="EMBL/GenBank/DDBJ databases">
        <title>Direct Submission.</title>
        <authorList>
            <person name="Li K."/>
            <person name="Gao J."/>
        </authorList>
    </citation>
    <scope>NUCLEOTIDE SEQUENCE [LARGE SCALE GENOMIC DNA]</scope>
    <source>
        <strain evidence="6 7">Mg02</strain>
    </source>
</reference>
<dbReference type="InterPro" id="IPR015797">
    <property type="entry name" value="NUDIX_hydrolase-like_dom_sf"/>
</dbReference>
<evidence type="ECO:0000256" key="1">
    <source>
        <dbReference type="ARBA" id="ARBA00001946"/>
    </source>
</evidence>
<evidence type="ECO:0000256" key="3">
    <source>
        <dbReference type="ARBA" id="ARBA00022801"/>
    </source>
</evidence>
<comment type="cofactor">
    <cofactor evidence="1">
        <name>Mg(2+)</name>
        <dbReference type="ChEBI" id="CHEBI:18420"/>
    </cofactor>
</comment>
<dbReference type="PROSITE" id="PS51462">
    <property type="entry name" value="NUDIX"/>
    <property type="match status" value="1"/>
</dbReference>
<keyword evidence="3 4" id="KW-0378">Hydrolase</keyword>
<dbReference type="PANTHER" id="PTHR43046:SF14">
    <property type="entry name" value="MUTT_NUDIX FAMILY PROTEIN"/>
    <property type="match status" value="1"/>
</dbReference>
<gene>
    <name evidence="6" type="ORF">KGD84_07480</name>
</gene>
<dbReference type="SUPFAM" id="SSF55811">
    <property type="entry name" value="Nudix"/>
    <property type="match status" value="1"/>
</dbReference>
<accession>A0ABX8BUD5</accession>
<sequence>MEPLSAEVWVIDHDCGHVLLVRHRWRGWVPPGGKVEPGETPREAAARELREEAGISAELLPVPAAVSVRSYRSDWTPTLGLAYAALADRTLPLSGESGQPAAWVPLEHDWESVFPEDRDRIRRHARRLAEARTGIR</sequence>
<comment type="similarity">
    <text evidence="2 4">Belongs to the Nudix hydrolase family.</text>
</comment>
<name>A0ABX8BUD5_9ACTN</name>
<dbReference type="PRINTS" id="PR00502">
    <property type="entry name" value="NUDIXFAMILY"/>
</dbReference>
<evidence type="ECO:0000313" key="6">
    <source>
        <dbReference type="EMBL" id="QUX25819.1"/>
    </source>
</evidence>
<protein>
    <submittedName>
        <fullName evidence="6">NUDIX hydrolase</fullName>
    </submittedName>
</protein>
<dbReference type="InterPro" id="IPR000086">
    <property type="entry name" value="NUDIX_hydrolase_dom"/>
</dbReference>
<evidence type="ECO:0000256" key="2">
    <source>
        <dbReference type="ARBA" id="ARBA00005582"/>
    </source>
</evidence>
<keyword evidence="7" id="KW-1185">Reference proteome</keyword>
<dbReference type="Proteomes" id="UP000676079">
    <property type="component" value="Chromosome"/>
</dbReference>
<evidence type="ECO:0000259" key="5">
    <source>
        <dbReference type="PROSITE" id="PS51462"/>
    </source>
</evidence>
<feature type="domain" description="Nudix hydrolase" evidence="5">
    <location>
        <begin position="1"/>
        <end position="130"/>
    </location>
</feature>
<dbReference type="Pfam" id="PF00293">
    <property type="entry name" value="NUDIX"/>
    <property type="match status" value="1"/>
</dbReference>
<organism evidence="6 7">
    <name type="scientific">Nocardiopsis changdeensis</name>
    <dbReference type="NCBI Taxonomy" id="2831969"/>
    <lineage>
        <taxon>Bacteria</taxon>
        <taxon>Bacillati</taxon>
        <taxon>Actinomycetota</taxon>
        <taxon>Actinomycetes</taxon>
        <taxon>Streptosporangiales</taxon>
        <taxon>Nocardiopsidaceae</taxon>
        <taxon>Nocardiopsis</taxon>
    </lineage>
</organism>
<dbReference type="GO" id="GO:0016787">
    <property type="term" value="F:hydrolase activity"/>
    <property type="evidence" value="ECO:0007669"/>
    <property type="project" value="UniProtKB-KW"/>
</dbReference>
<evidence type="ECO:0000256" key="4">
    <source>
        <dbReference type="RuleBase" id="RU003476"/>
    </source>
</evidence>
<evidence type="ECO:0000313" key="7">
    <source>
        <dbReference type="Proteomes" id="UP000676079"/>
    </source>
</evidence>
<dbReference type="InterPro" id="IPR020476">
    <property type="entry name" value="Nudix_hydrolase"/>
</dbReference>
<dbReference type="InterPro" id="IPR020084">
    <property type="entry name" value="NUDIX_hydrolase_CS"/>
</dbReference>
<proteinExistence type="inferred from homology"/>
<dbReference type="EMBL" id="CP074133">
    <property type="protein sequence ID" value="QUX25819.1"/>
    <property type="molecule type" value="Genomic_DNA"/>
</dbReference>
<dbReference type="Gene3D" id="3.90.79.10">
    <property type="entry name" value="Nucleoside Triphosphate Pyrophosphohydrolase"/>
    <property type="match status" value="1"/>
</dbReference>
<dbReference type="PROSITE" id="PS00893">
    <property type="entry name" value="NUDIX_BOX"/>
    <property type="match status" value="1"/>
</dbReference>